<evidence type="ECO:0000313" key="1">
    <source>
        <dbReference type="EMBL" id="KIM87842.1"/>
    </source>
</evidence>
<reference evidence="2" key="2">
    <citation type="submission" date="2015-01" db="EMBL/GenBank/DDBJ databases">
        <title>Evolutionary Origins and Diversification of the Mycorrhizal Mutualists.</title>
        <authorList>
            <consortium name="DOE Joint Genome Institute"/>
            <consortium name="Mycorrhizal Genomics Consortium"/>
            <person name="Kohler A."/>
            <person name="Kuo A."/>
            <person name="Nagy L.G."/>
            <person name="Floudas D."/>
            <person name="Copeland A."/>
            <person name="Barry K.W."/>
            <person name="Cichocki N."/>
            <person name="Veneault-Fourrey C."/>
            <person name="LaButti K."/>
            <person name="Lindquist E.A."/>
            <person name="Lipzen A."/>
            <person name="Lundell T."/>
            <person name="Morin E."/>
            <person name="Murat C."/>
            <person name="Riley R."/>
            <person name="Ohm R."/>
            <person name="Sun H."/>
            <person name="Tunlid A."/>
            <person name="Henrissat B."/>
            <person name="Grigoriev I.V."/>
            <person name="Hibbett D.S."/>
            <person name="Martin F."/>
        </authorList>
    </citation>
    <scope>NUCLEOTIDE SEQUENCE [LARGE SCALE GENOMIC DNA]</scope>
    <source>
        <strain evidence="2">F 1598</strain>
    </source>
</reference>
<keyword evidence="2" id="KW-1185">Reference proteome</keyword>
<accession>A0A0C3CDQ4</accession>
<sequence>MTCILMFFNYILQSWPDSSVIDTLTLQAINMILKVNTQDTRLIAENTVLLLKWISI</sequence>
<dbReference type="AlphaFoldDB" id="A0A0C3CDQ4"/>
<gene>
    <name evidence="1" type="ORF">PILCRDRAFT_3570</name>
</gene>
<name>A0A0C3CDQ4_PILCF</name>
<dbReference type="Proteomes" id="UP000054166">
    <property type="component" value="Unassembled WGS sequence"/>
</dbReference>
<protein>
    <submittedName>
        <fullName evidence="1">Uncharacterized protein</fullName>
    </submittedName>
</protein>
<dbReference type="InParanoid" id="A0A0C3CDQ4"/>
<organism evidence="1 2">
    <name type="scientific">Piloderma croceum (strain F 1598)</name>
    <dbReference type="NCBI Taxonomy" id="765440"/>
    <lineage>
        <taxon>Eukaryota</taxon>
        <taxon>Fungi</taxon>
        <taxon>Dikarya</taxon>
        <taxon>Basidiomycota</taxon>
        <taxon>Agaricomycotina</taxon>
        <taxon>Agaricomycetes</taxon>
        <taxon>Agaricomycetidae</taxon>
        <taxon>Atheliales</taxon>
        <taxon>Atheliaceae</taxon>
        <taxon>Piloderma</taxon>
    </lineage>
</organism>
<proteinExistence type="predicted"/>
<dbReference type="EMBL" id="KN832978">
    <property type="protein sequence ID" value="KIM87842.1"/>
    <property type="molecule type" value="Genomic_DNA"/>
</dbReference>
<reference evidence="1 2" key="1">
    <citation type="submission" date="2014-04" db="EMBL/GenBank/DDBJ databases">
        <authorList>
            <consortium name="DOE Joint Genome Institute"/>
            <person name="Kuo A."/>
            <person name="Tarkka M."/>
            <person name="Buscot F."/>
            <person name="Kohler A."/>
            <person name="Nagy L.G."/>
            <person name="Floudas D."/>
            <person name="Copeland A."/>
            <person name="Barry K.W."/>
            <person name="Cichocki N."/>
            <person name="Veneault-Fourrey C."/>
            <person name="LaButti K."/>
            <person name="Lindquist E.A."/>
            <person name="Lipzen A."/>
            <person name="Lundell T."/>
            <person name="Morin E."/>
            <person name="Murat C."/>
            <person name="Sun H."/>
            <person name="Tunlid A."/>
            <person name="Henrissat B."/>
            <person name="Grigoriev I.V."/>
            <person name="Hibbett D.S."/>
            <person name="Martin F."/>
            <person name="Nordberg H.P."/>
            <person name="Cantor M.N."/>
            <person name="Hua S.X."/>
        </authorList>
    </citation>
    <scope>NUCLEOTIDE SEQUENCE [LARGE SCALE GENOMIC DNA]</scope>
    <source>
        <strain evidence="1 2">F 1598</strain>
    </source>
</reference>
<evidence type="ECO:0000313" key="2">
    <source>
        <dbReference type="Proteomes" id="UP000054166"/>
    </source>
</evidence>
<dbReference type="HOGENOM" id="CLU_3014978_0_0_1"/>